<sequence>MGAALDRMRDVARTGSRDAFLLAAMRVLALAGNGHTRIIPMPALEVIPSRIVARGAGWHLCGADGGTLEHVDGIDPETLFARWTPFLAGTPARQRAVAGVMFAWPAALSAGGIDPGRQVTFGLSGGGSVACDMSTRVPALDLYPVHERGGDVPGADPWAKSDSPGTRVRLASLAEAEVPDLDAVIADASRRVAAGDGQVVLDLRGNPGGSFLKALPLVAALDAHAARCAVQVDRYTFSAAIVVAVLVRHRLGARARLFGETMGDGLTFWAEGGTATLPQTGALLRWSDGFHDWAHGDPEGRGPADLRPHMVATGTPHIHPERDLEGWLTA</sequence>
<organism evidence="1 2">
    <name type="scientific">Pseudaestuariivita atlantica</name>
    <dbReference type="NCBI Taxonomy" id="1317121"/>
    <lineage>
        <taxon>Bacteria</taxon>
        <taxon>Pseudomonadati</taxon>
        <taxon>Pseudomonadota</taxon>
        <taxon>Alphaproteobacteria</taxon>
        <taxon>Rhodobacterales</taxon>
        <taxon>Paracoccaceae</taxon>
        <taxon>Pseudaestuariivita</taxon>
    </lineage>
</organism>
<evidence type="ECO:0000313" key="2">
    <source>
        <dbReference type="Proteomes" id="UP000036938"/>
    </source>
</evidence>
<name>A0A0L1JQB1_9RHOB</name>
<dbReference type="STRING" id="1317121.ATO11_06670"/>
<accession>A0A0L1JQB1</accession>
<dbReference type="EMBL" id="AQQZ01000003">
    <property type="protein sequence ID" value="KNG93949.1"/>
    <property type="molecule type" value="Genomic_DNA"/>
</dbReference>
<keyword evidence="2" id="KW-1185">Reference proteome</keyword>
<proteinExistence type="predicted"/>
<dbReference type="InterPro" id="IPR029045">
    <property type="entry name" value="ClpP/crotonase-like_dom_sf"/>
</dbReference>
<evidence type="ECO:0008006" key="3">
    <source>
        <dbReference type="Google" id="ProtNLM"/>
    </source>
</evidence>
<dbReference type="SUPFAM" id="SSF52096">
    <property type="entry name" value="ClpP/crotonase"/>
    <property type="match status" value="1"/>
</dbReference>
<reference evidence="1" key="1">
    <citation type="journal article" date="2015" name="Int. J. Syst. Evol. Microbiol.">
        <title>Aestuariivita atlantica sp. nov., isolated from deep sea sediment of the Atlantic Ocean.</title>
        <authorList>
            <person name="Li G."/>
            <person name="Lai Q."/>
            <person name="Du Y."/>
            <person name="Liu X."/>
            <person name="Sun F."/>
            <person name="Shao Z."/>
        </authorList>
    </citation>
    <scope>NUCLEOTIDE SEQUENCE [LARGE SCALE GENOMIC DNA]</scope>
    <source>
        <strain evidence="1">22II-S11-z3</strain>
    </source>
</reference>
<protein>
    <recommendedName>
        <fullName evidence="3">Peptidase S41</fullName>
    </recommendedName>
</protein>
<comment type="caution">
    <text evidence="1">The sequence shown here is derived from an EMBL/GenBank/DDBJ whole genome shotgun (WGS) entry which is preliminary data.</text>
</comment>
<evidence type="ECO:0000313" key="1">
    <source>
        <dbReference type="EMBL" id="KNG93949.1"/>
    </source>
</evidence>
<gene>
    <name evidence="1" type="ORF">ATO11_06670</name>
</gene>
<dbReference type="AlphaFoldDB" id="A0A0L1JQB1"/>
<dbReference type="Proteomes" id="UP000036938">
    <property type="component" value="Unassembled WGS sequence"/>
</dbReference>